<keyword evidence="1" id="KW-0732">Signal</keyword>
<proteinExistence type="predicted"/>
<keyword evidence="3" id="KW-1185">Reference proteome</keyword>
<dbReference type="RefSeq" id="WP_425430139.1">
    <property type="nucleotide sequence ID" value="NZ_MPIN01000013.1"/>
</dbReference>
<feature type="signal peptide" evidence="1">
    <location>
        <begin position="1"/>
        <end position="22"/>
    </location>
</feature>
<dbReference type="Proteomes" id="UP000182229">
    <property type="component" value="Unassembled WGS sequence"/>
</dbReference>
<gene>
    <name evidence="2" type="ORF">BON30_37555</name>
</gene>
<reference evidence="3" key="1">
    <citation type="submission" date="2016-11" db="EMBL/GenBank/DDBJ databases">
        <authorList>
            <person name="Shukria A."/>
            <person name="Stevens D.C."/>
        </authorList>
    </citation>
    <scope>NUCLEOTIDE SEQUENCE [LARGE SCALE GENOMIC DNA]</scope>
    <source>
        <strain evidence="3">Cbfe23</strain>
    </source>
</reference>
<dbReference type="AlphaFoldDB" id="A0A1L9B0H8"/>
<accession>A0A1L9B0H8</accession>
<sequence>MGALAMASLLLVTACATGGASARRLTAGGYHEGSAEAEAVFATLPADFAPVRVSETEFTDVVTTIWLSVPLRVASGPSLYVGRELALASSPSMRGACSSDLARSYGQYCERRGSPGDCLTLFEDGSHLQADDKRSIALALAVGPALEGVNAEVRSILNPTRVLATLSIGITAYMALLVAPVPEPVTKGLAATLTVLLWGYLGWEFFDLLRAYAQLYEDAPQASTVARGQVQHHEHGRGEVLGKLRDQLHERLDPSGRGSHDHDVPVHDRLACHSSCSLRNSAPHST</sequence>
<protein>
    <recommendedName>
        <fullName evidence="4">Lipoprotein</fullName>
    </recommendedName>
</protein>
<organism evidence="2 3">
    <name type="scientific">Cystobacter ferrugineus</name>
    <dbReference type="NCBI Taxonomy" id="83449"/>
    <lineage>
        <taxon>Bacteria</taxon>
        <taxon>Pseudomonadati</taxon>
        <taxon>Myxococcota</taxon>
        <taxon>Myxococcia</taxon>
        <taxon>Myxococcales</taxon>
        <taxon>Cystobacterineae</taxon>
        <taxon>Archangiaceae</taxon>
        <taxon>Cystobacter</taxon>
    </lineage>
</organism>
<reference evidence="2 3" key="2">
    <citation type="submission" date="2016-12" db="EMBL/GenBank/DDBJ databases">
        <title>Draft Genome Sequence of Cystobacter ferrugineus Strain Cbfe23.</title>
        <authorList>
            <person name="Akbar S."/>
            <person name="Dowd S.E."/>
            <person name="Stevens D.C."/>
        </authorList>
    </citation>
    <scope>NUCLEOTIDE SEQUENCE [LARGE SCALE GENOMIC DNA]</scope>
    <source>
        <strain evidence="2 3">Cbfe23</strain>
    </source>
</reference>
<name>A0A1L9B0H8_9BACT</name>
<evidence type="ECO:0000313" key="3">
    <source>
        <dbReference type="Proteomes" id="UP000182229"/>
    </source>
</evidence>
<evidence type="ECO:0008006" key="4">
    <source>
        <dbReference type="Google" id="ProtNLM"/>
    </source>
</evidence>
<feature type="chain" id="PRO_5012114962" description="Lipoprotein" evidence="1">
    <location>
        <begin position="23"/>
        <end position="286"/>
    </location>
</feature>
<dbReference type="STRING" id="83449.BON30_37555"/>
<evidence type="ECO:0000256" key="1">
    <source>
        <dbReference type="SAM" id="SignalP"/>
    </source>
</evidence>
<comment type="caution">
    <text evidence="2">The sequence shown here is derived from an EMBL/GenBank/DDBJ whole genome shotgun (WGS) entry which is preliminary data.</text>
</comment>
<evidence type="ECO:0000313" key="2">
    <source>
        <dbReference type="EMBL" id="OJH35760.1"/>
    </source>
</evidence>
<dbReference type="EMBL" id="MPIN01000013">
    <property type="protein sequence ID" value="OJH35760.1"/>
    <property type="molecule type" value="Genomic_DNA"/>
</dbReference>